<keyword evidence="5" id="KW-1185">Reference proteome</keyword>
<evidence type="ECO:0000256" key="1">
    <source>
        <dbReference type="ARBA" id="ARBA00005213"/>
    </source>
</evidence>
<dbReference type="EC" id="3.5.3.6" evidence="2"/>
<dbReference type="GO" id="GO:0019546">
    <property type="term" value="P:L-arginine deiminase pathway"/>
    <property type="evidence" value="ECO:0007669"/>
    <property type="project" value="TreeGrafter"/>
</dbReference>
<dbReference type="eggNOG" id="COG1834">
    <property type="taxonomic scope" value="Bacteria"/>
</dbReference>
<dbReference type="Gene3D" id="3.75.10.10">
    <property type="entry name" value="L-arginine/glycine Amidinotransferase, Chain A"/>
    <property type="match status" value="1"/>
</dbReference>
<dbReference type="HOGENOM" id="CLU_057463_2_0_10"/>
<evidence type="ECO:0000256" key="2">
    <source>
        <dbReference type="ARBA" id="ARBA00012171"/>
    </source>
</evidence>
<sequence>MMDKQHERLTPHVTNETNQLRKVVLGLPHALGMPPTLEETYDAKSYQAVLRGDYPTEQAVVREMEGFLAILQRYGVEVYRPEPIEGCNQIFARDVSFVIDEHLFVAHMIPDRRREVDAFAPIYDLFEPSSIVHLPAEVRVEGGDVILYDDILFVGCCEPGAFGQFKTTRTNERAVDFFREFFPHKRVVPVPLYKHDQDPLRGVLHLDCAFQPVGRGFAVFYPEGVASREARGIIGEVFGKDKLLTITAEEAVEMHTNFFSLSPEVVCVEAGAERLQRYLREVAGMTVEEVPYCEISKQGGLLRCSTCPLERA</sequence>
<comment type="pathway">
    <text evidence="1">Amino-acid degradation; L-arginine degradation via ADI pathway; carbamoyl phosphate from L-arginine: step 1/2.</text>
</comment>
<dbReference type="KEGG" id="pah:Poras_0098"/>
<dbReference type="PANTHER" id="PTHR47271">
    <property type="entry name" value="ARGININE DEIMINASE"/>
    <property type="match status" value="1"/>
</dbReference>
<accession>F4KL78</accession>
<dbReference type="GO" id="GO:0016990">
    <property type="term" value="F:arginine deiminase activity"/>
    <property type="evidence" value="ECO:0007669"/>
    <property type="project" value="UniProtKB-EC"/>
</dbReference>
<evidence type="ECO:0000313" key="5">
    <source>
        <dbReference type="Proteomes" id="UP000006545"/>
    </source>
</evidence>
<dbReference type="RefSeq" id="WP_013759763.1">
    <property type="nucleotide sequence ID" value="NC_015501.1"/>
</dbReference>
<gene>
    <name evidence="4" type="ordered locus">Poras_0098</name>
</gene>
<evidence type="ECO:0000256" key="3">
    <source>
        <dbReference type="ARBA" id="ARBA00049429"/>
    </source>
</evidence>
<comment type="catalytic activity">
    <reaction evidence="3">
        <text>L-arginine + H2O = L-citrulline + NH4(+)</text>
        <dbReference type="Rhea" id="RHEA:19597"/>
        <dbReference type="ChEBI" id="CHEBI:15377"/>
        <dbReference type="ChEBI" id="CHEBI:28938"/>
        <dbReference type="ChEBI" id="CHEBI:32682"/>
        <dbReference type="ChEBI" id="CHEBI:57743"/>
        <dbReference type="EC" id="3.5.3.6"/>
    </reaction>
</comment>
<dbReference type="OrthoDB" id="9807502at2"/>
<dbReference type="AlphaFoldDB" id="F4KL78"/>
<dbReference type="Pfam" id="PF19420">
    <property type="entry name" value="DDAH_eukar"/>
    <property type="match status" value="1"/>
</dbReference>
<protein>
    <recommendedName>
        <fullName evidence="2">arginine deiminase</fullName>
        <ecNumber evidence="2">3.5.3.6</ecNumber>
    </recommendedName>
</protein>
<organism evidence="4 5">
    <name type="scientific">Porphyromonas asaccharolytica (strain ATCC 25260 / DSM 20707 / BCRC 10618 / CCUG 7834 / JCM 6326 / LMG 13178 / VPI 4198 / B440)</name>
    <name type="common">Bacteroides asaccharolyticus</name>
    <dbReference type="NCBI Taxonomy" id="879243"/>
    <lineage>
        <taxon>Bacteria</taxon>
        <taxon>Pseudomonadati</taxon>
        <taxon>Bacteroidota</taxon>
        <taxon>Bacteroidia</taxon>
        <taxon>Bacteroidales</taxon>
        <taxon>Porphyromonadaceae</taxon>
        <taxon>Porphyromonas</taxon>
    </lineage>
</organism>
<dbReference type="Proteomes" id="UP000006545">
    <property type="component" value="Chromosome"/>
</dbReference>
<dbReference type="SUPFAM" id="SSF55909">
    <property type="entry name" value="Pentein"/>
    <property type="match status" value="1"/>
</dbReference>
<dbReference type="STRING" id="879243.Poras_0098"/>
<name>F4KL78_PORAD</name>
<dbReference type="EMBL" id="CP002689">
    <property type="protein sequence ID" value="AEE12052.1"/>
    <property type="molecule type" value="Genomic_DNA"/>
</dbReference>
<evidence type="ECO:0000313" key="4">
    <source>
        <dbReference type="EMBL" id="AEE12052.1"/>
    </source>
</evidence>
<proteinExistence type="predicted"/>
<reference evidence="5" key="1">
    <citation type="submission" date="2011-04" db="EMBL/GenBank/DDBJ databases">
        <title>The complete genome of Porphyromonas asaccharolytica DSM 20707.</title>
        <authorList>
            <person name="Lucas S."/>
            <person name="Han J."/>
            <person name="Lapidus A."/>
            <person name="Bruce D."/>
            <person name="Goodwin L."/>
            <person name="Pitluck S."/>
            <person name="Peters L."/>
            <person name="Kyrpides N."/>
            <person name="Mavromatis K."/>
            <person name="Ivanova N."/>
            <person name="Ovchinnikova G."/>
            <person name="Pagani I."/>
            <person name="Lu M."/>
            <person name="Detter J.C."/>
            <person name="Tapia R."/>
            <person name="Han C."/>
            <person name="Land M."/>
            <person name="Hauser L."/>
            <person name="Markowitz V."/>
            <person name="Cheng J.-F."/>
            <person name="Hugenholtz P."/>
            <person name="Woyke T."/>
            <person name="Wu D."/>
            <person name="Gronow S."/>
            <person name="Wellnitz S."/>
            <person name="Brambilla E."/>
            <person name="Klenk H.-P."/>
            <person name="Eisen J.A."/>
        </authorList>
    </citation>
    <scope>NUCLEOTIDE SEQUENCE [LARGE SCALE GENOMIC DNA]</scope>
    <source>
        <strain evidence="5">ATCC 25260 / DSM 20707 / VPI 4198</strain>
    </source>
</reference>
<dbReference type="PANTHER" id="PTHR47271:SF2">
    <property type="entry name" value="ARGININE DEIMINASE"/>
    <property type="match status" value="1"/>
</dbReference>